<comment type="cofactor">
    <cofactor evidence="1">
        <name>Zn(2+)</name>
        <dbReference type="ChEBI" id="CHEBI:29105"/>
    </cofactor>
</comment>
<dbReference type="InterPro" id="IPR054734">
    <property type="entry name" value="PqqF-like_C_4"/>
</dbReference>
<reference evidence="20 21" key="1">
    <citation type="submission" date="2018-06" db="EMBL/GenBank/DDBJ databases">
        <title>Marinomonas sp. YLB-05 draft genome sequence.</title>
        <authorList>
            <person name="Yu L."/>
            <person name="Tang X."/>
        </authorList>
    </citation>
    <scope>NUCLEOTIDE SEQUENCE [LARGE SCALE GENOMIC DNA]</scope>
    <source>
        <strain evidence="20 21">YLB-05</strain>
    </source>
</reference>
<evidence type="ECO:0000259" key="17">
    <source>
        <dbReference type="Pfam" id="PF05193"/>
    </source>
</evidence>
<protein>
    <recommendedName>
        <fullName evidence="5">Protease 3</fullName>
        <ecNumber evidence="4">3.4.24.55</ecNumber>
    </recommendedName>
    <alternativeName>
        <fullName evidence="13">Pitrilysin</fullName>
    </alternativeName>
    <alternativeName>
        <fullName evidence="12">Protease III</fullName>
    </alternativeName>
    <alternativeName>
        <fullName evidence="11">Protease pi</fullName>
    </alternativeName>
</protein>
<dbReference type="PANTHER" id="PTHR43690">
    <property type="entry name" value="NARDILYSIN"/>
    <property type="match status" value="1"/>
</dbReference>
<keyword evidence="7" id="KW-0479">Metal-binding</keyword>
<evidence type="ECO:0000256" key="4">
    <source>
        <dbReference type="ARBA" id="ARBA00012449"/>
    </source>
</evidence>
<comment type="function">
    <text evidence="2">Endopeptidase that degrades small peptides of less than 7 kDa, such as glucagon and insulin.</text>
</comment>
<evidence type="ECO:0000256" key="1">
    <source>
        <dbReference type="ARBA" id="ARBA00001947"/>
    </source>
</evidence>
<evidence type="ECO:0000259" key="18">
    <source>
        <dbReference type="Pfam" id="PF16187"/>
    </source>
</evidence>
<evidence type="ECO:0000256" key="7">
    <source>
        <dbReference type="ARBA" id="ARBA00022723"/>
    </source>
</evidence>
<feature type="signal peptide" evidence="15">
    <location>
        <begin position="1"/>
        <end position="29"/>
    </location>
</feature>
<dbReference type="InterPro" id="IPR032632">
    <property type="entry name" value="Peptidase_M16_M"/>
</dbReference>
<evidence type="ECO:0000256" key="6">
    <source>
        <dbReference type="ARBA" id="ARBA00022670"/>
    </source>
</evidence>
<dbReference type="Pfam" id="PF16187">
    <property type="entry name" value="Peptidase_M16_M"/>
    <property type="match status" value="1"/>
</dbReference>
<accession>A0A370U7X7</accession>
<proteinExistence type="inferred from homology"/>
<evidence type="ECO:0000256" key="11">
    <source>
        <dbReference type="ARBA" id="ARBA00029597"/>
    </source>
</evidence>
<feature type="domain" description="Peptidase M16 N-terminal" evidence="16">
    <location>
        <begin position="58"/>
        <end position="193"/>
    </location>
</feature>
<dbReference type="PROSITE" id="PS00143">
    <property type="entry name" value="INSULINASE"/>
    <property type="match status" value="1"/>
</dbReference>
<feature type="domain" description="Peptidase M16 C-terminal" evidence="17">
    <location>
        <begin position="219"/>
        <end position="393"/>
    </location>
</feature>
<evidence type="ECO:0000313" key="20">
    <source>
        <dbReference type="EMBL" id="RDL43874.1"/>
    </source>
</evidence>
<organism evidence="20 21">
    <name type="scientific">Marinomonas piezotolerans</name>
    <dbReference type="NCBI Taxonomy" id="2213058"/>
    <lineage>
        <taxon>Bacteria</taxon>
        <taxon>Pseudomonadati</taxon>
        <taxon>Pseudomonadota</taxon>
        <taxon>Gammaproteobacteria</taxon>
        <taxon>Oceanospirillales</taxon>
        <taxon>Oceanospirillaceae</taxon>
        <taxon>Marinomonas</taxon>
    </lineage>
</organism>
<evidence type="ECO:0000256" key="2">
    <source>
        <dbReference type="ARBA" id="ARBA00002184"/>
    </source>
</evidence>
<dbReference type="Pfam" id="PF05193">
    <property type="entry name" value="Peptidase_M16_C"/>
    <property type="match status" value="1"/>
</dbReference>
<evidence type="ECO:0000256" key="14">
    <source>
        <dbReference type="RuleBase" id="RU004447"/>
    </source>
</evidence>
<evidence type="ECO:0000256" key="10">
    <source>
        <dbReference type="ARBA" id="ARBA00023049"/>
    </source>
</evidence>
<feature type="chain" id="PRO_5016712259" description="Protease 3" evidence="15">
    <location>
        <begin position="30"/>
        <end position="948"/>
    </location>
</feature>
<dbReference type="InterPro" id="IPR011765">
    <property type="entry name" value="Pept_M16_N"/>
</dbReference>
<dbReference type="Pfam" id="PF22456">
    <property type="entry name" value="PqqF-like_C_4"/>
    <property type="match status" value="1"/>
</dbReference>
<dbReference type="PANTHER" id="PTHR43690:SF18">
    <property type="entry name" value="INSULIN-DEGRADING ENZYME-RELATED"/>
    <property type="match status" value="1"/>
</dbReference>
<evidence type="ECO:0000256" key="12">
    <source>
        <dbReference type="ARBA" id="ARBA00031184"/>
    </source>
</evidence>
<dbReference type="InterPro" id="IPR001431">
    <property type="entry name" value="Pept_M16_Zn_BS"/>
</dbReference>
<dbReference type="Gene3D" id="3.30.830.10">
    <property type="entry name" value="Metalloenzyme, LuxS/M16 peptidase-like"/>
    <property type="match status" value="4"/>
</dbReference>
<evidence type="ECO:0000259" key="19">
    <source>
        <dbReference type="Pfam" id="PF22456"/>
    </source>
</evidence>
<evidence type="ECO:0000256" key="13">
    <source>
        <dbReference type="ARBA" id="ARBA00033450"/>
    </source>
</evidence>
<dbReference type="GO" id="GO:0004222">
    <property type="term" value="F:metalloendopeptidase activity"/>
    <property type="evidence" value="ECO:0007669"/>
    <property type="project" value="UniProtKB-EC"/>
</dbReference>
<comment type="caution">
    <text evidence="20">The sequence shown here is derived from an EMBL/GenBank/DDBJ whole genome shotgun (WGS) entry which is preliminary data.</text>
</comment>
<evidence type="ECO:0000256" key="15">
    <source>
        <dbReference type="SAM" id="SignalP"/>
    </source>
</evidence>
<name>A0A370U7X7_9GAMM</name>
<keyword evidence="10" id="KW-0482">Metalloprotease</keyword>
<dbReference type="AlphaFoldDB" id="A0A370U7X7"/>
<dbReference type="EC" id="3.4.24.55" evidence="4"/>
<dbReference type="EMBL" id="QKRA01000005">
    <property type="protein sequence ID" value="RDL43874.1"/>
    <property type="molecule type" value="Genomic_DNA"/>
</dbReference>
<keyword evidence="6" id="KW-0645">Protease</keyword>
<dbReference type="InterPro" id="IPR007863">
    <property type="entry name" value="Peptidase_M16_C"/>
</dbReference>
<evidence type="ECO:0000256" key="9">
    <source>
        <dbReference type="ARBA" id="ARBA00022833"/>
    </source>
</evidence>
<evidence type="ECO:0000313" key="21">
    <source>
        <dbReference type="Proteomes" id="UP000254326"/>
    </source>
</evidence>
<keyword evidence="15" id="KW-0732">Signal</keyword>
<dbReference type="GO" id="GO:0006508">
    <property type="term" value="P:proteolysis"/>
    <property type="evidence" value="ECO:0007669"/>
    <property type="project" value="UniProtKB-KW"/>
</dbReference>
<gene>
    <name evidence="20" type="ORF">DN730_11875</name>
</gene>
<evidence type="ECO:0000259" key="16">
    <source>
        <dbReference type="Pfam" id="PF00675"/>
    </source>
</evidence>
<dbReference type="SUPFAM" id="SSF63411">
    <property type="entry name" value="LuxS/MPP-like metallohydrolase"/>
    <property type="match status" value="4"/>
</dbReference>
<evidence type="ECO:0000256" key="5">
    <source>
        <dbReference type="ARBA" id="ARBA00017565"/>
    </source>
</evidence>
<sequence length="948" mass="108380">MMQIIRNLRTIFIFLGVCLSQTLMQSSIAATSMQIIPGESQTSLSKYAHVTLSNELAVILVSDPKAERFAAALAVNAGNFQDPDEHPGIAHLLEHMLFLGTKKYPEANSYQAYIRQHGGSHNAFTSSQETNYYFDVLPDAYPEALDRFAQFFIAPTLDPNYIAREINAVDSEYRAKLNDETRRSNEAFKTLINENHPSSRFTVGNLDTLGNMPTDTLKARLQGFYDNFYTPDNMTLVLVANKPLKTLETYARTYFSDIPLRKHTQKAELPVLVQAPHKIQVFQTDTEKSLLSLSFPIPSQIQNYATQPTRYISYVLGDESKNSLFSDLKTKNWAQSLHTGITKDDGNNALFKLTIRLTDEGVTHRNEVVARVFKAIDNLKQTDINPAYIKETRTLSQLNFAYHDYVPPMHLAQLLASRSRVVSPNQLLESFRITGDAKEKDIELLLKQLSKKRVLVQWQHPSISPDEWAAAPLKWQVEPLYQGKYANANLSEKWDNEVAQDLPNNYGQPKENPYIPDNLAITNHSDASPIHIVNTPKLDFWHKTNSQFKKPTGMIFGYLGCTQNDSARDKLLLQLWAILFTDAMSESSYQPYNAGLNFSLYAHKNGLTLRTSGYTDKQMVFFKDLLNELLAFRAEPERLTVAKQEILKNLNNLDNQPPHALARHYFSKATTLGNSTRDAIQNHLISVTADEINQFIQKHIQRFRYIGYVTGNFERQESEKLANTLQNTLSNRLSEHQYQTVKVKSLAPNGRYVYQFNTRSSDSVVLYSLISTDGNNADHVERSYFRILVQLLSPRFYNEFRTEKQYGYIVGVTNQTIDQTPAIGFLVQSPNTDSDTLISEIGRFLEENSEWGNRLSDQEFEQARSAVLSQFSLTPKTLRESALEEWPHIVEPEHNFNDRETWIKTLKTLSKDDFIVFIENKIEHNQAARVVTTNQWQDTTNWQQLSIQ</sequence>
<evidence type="ECO:0000256" key="8">
    <source>
        <dbReference type="ARBA" id="ARBA00022801"/>
    </source>
</evidence>
<dbReference type="Pfam" id="PF00675">
    <property type="entry name" value="Peptidase_M16"/>
    <property type="match status" value="1"/>
</dbReference>
<keyword evidence="21" id="KW-1185">Reference proteome</keyword>
<dbReference type="InterPro" id="IPR050626">
    <property type="entry name" value="Peptidase_M16"/>
</dbReference>
<dbReference type="Proteomes" id="UP000254326">
    <property type="component" value="Unassembled WGS sequence"/>
</dbReference>
<comment type="similarity">
    <text evidence="3 14">Belongs to the peptidase M16 family.</text>
</comment>
<dbReference type="FunFam" id="3.30.830.10:FF:000012">
    <property type="entry name" value="Protease 3"/>
    <property type="match status" value="1"/>
</dbReference>
<feature type="domain" description="Coenzyme PQQ synthesis protein F-like C-terminal lobe" evidence="19">
    <location>
        <begin position="788"/>
        <end position="886"/>
    </location>
</feature>
<feature type="domain" description="Peptidase M16 middle/third" evidence="18">
    <location>
        <begin position="400"/>
        <end position="671"/>
    </location>
</feature>
<dbReference type="GO" id="GO:0046872">
    <property type="term" value="F:metal ion binding"/>
    <property type="evidence" value="ECO:0007669"/>
    <property type="project" value="UniProtKB-KW"/>
</dbReference>
<keyword evidence="9" id="KW-0862">Zinc</keyword>
<evidence type="ECO:0000256" key="3">
    <source>
        <dbReference type="ARBA" id="ARBA00007261"/>
    </source>
</evidence>
<dbReference type="InterPro" id="IPR011249">
    <property type="entry name" value="Metalloenz_LuxS/M16"/>
</dbReference>
<keyword evidence="8" id="KW-0378">Hydrolase</keyword>
<dbReference type="GO" id="GO:0005737">
    <property type="term" value="C:cytoplasm"/>
    <property type="evidence" value="ECO:0007669"/>
    <property type="project" value="UniProtKB-ARBA"/>
</dbReference>